<evidence type="ECO:0000256" key="8">
    <source>
        <dbReference type="RuleBase" id="RU003346"/>
    </source>
</evidence>
<dbReference type="SUPFAM" id="SSF103473">
    <property type="entry name" value="MFS general substrate transporter"/>
    <property type="match status" value="1"/>
</dbReference>
<keyword evidence="3 8" id="KW-0813">Transport</keyword>
<evidence type="ECO:0000256" key="1">
    <source>
        <dbReference type="ARBA" id="ARBA00004141"/>
    </source>
</evidence>
<sequence>MDDKNLDARFEHYDQPSVQYPPAGAPTGAPKLQNVLHGQSKEQLYAEVEQFVAEHGLDSDIDVFRKAALLAQRPNDFMEIPEFSKEDKDTLQYETEHKWSYPWKLWFTVIVCAIGAATQGWDQTGSNGANLSFPTEFGIATPVGAPGGAADEWKVGFVNSAPYISASLLGVWLSDPLNNLFGRRGEIFITSIVLTITPIASGLTHSWQALAAVRLVLGLGLGAKAATVPIYAAEMAPAVVRGALVMGWQLWTAFGIFIGFCANAVVKDVGSIAWRLQLGSAFIPAVPLALLVFFCPESPRWYMKKGRLGEAWKSMKAIRNTELQAARDLYYAYVQFKEEQKVIQGVNYIARFTELFTIPRCRRATYAASAVMLAQQMCGINIMAFYSSTIFAEGGYTPTQALYASIGFGAVNFVFAWPAVFTIDTFGRRSLLLLTFPNMCWTLLAGGMMFFIEDVKLRTTLVAFFVYLFTAFYSIGEGPVPNMYSAEVFPLVQREQGMAWSVAVTNFFSSVLALTFPRLLRAFTAPGAFGFYAGLNALAFVMLYCLVPETKQLTLEELDQVFSVPTGKFIDYQFTKVAPWWFKRYVLFKRDAVCEPLYVEDHDIAHRA</sequence>
<evidence type="ECO:0000256" key="6">
    <source>
        <dbReference type="ARBA" id="ARBA00023136"/>
    </source>
</evidence>
<evidence type="ECO:0000256" key="3">
    <source>
        <dbReference type="ARBA" id="ARBA00022448"/>
    </source>
</evidence>
<feature type="transmembrane region" description="Helical" evidence="10">
    <location>
        <begin position="187"/>
        <end position="205"/>
    </location>
</feature>
<feature type="domain" description="Major facilitator superfamily (MFS) profile" evidence="11">
    <location>
        <begin position="108"/>
        <end position="551"/>
    </location>
</feature>
<comment type="catalytic activity">
    <reaction evidence="7">
        <text>myo-inositol(out) + H(+)(out) = myo-inositol(in) + H(+)(in)</text>
        <dbReference type="Rhea" id="RHEA:60364"/>
        <dbReference type="ChEBI" id="CHEBI:15378"/>
        <dbReference type="ChEBI" id="CHEBI:17268"/>
    </reaction>
</comment>
<feature type="transmembrane region" description="Helical" evidence="10">
    <location>
        <begin position="400"/>
        <end position="419"/>
    </location>
</feature>
<feature type="transmembrane region" description="Helical" evidence="10">
    <location>
        <begin position="431"/>
        <end position="452"/>
    </location>
</feature>
<dbReference type="InterPro" id="IPR036259">
    <property type="entry name" value="MFS_trans_sf"/>
</dbReference>
<dbReference type="NCBIfam" id="TIGR00879">
    <property type="entry name" value="SP"/>
    <property type="match status" value="1"/>
</dbReference>
<reference evidence="12" key="2">
    <citation type="submission" date="2024-02" db="EMBL/GenBank/DDBJ databases">
        <title>Comparative genomics of Cryptococcus and Kwoniella reveals pathogenesis evolution and contrasting modes of karyotype evolution via chromosome fusion or intercentromeric recombination.</title>
        <authorList>
            <person name="Coelho M.A."/>
            <person name="David-Palma M."/>
            <person name="Shea T."/>
            <person name="Bowers K."/>
            <person name="McGinley-Smith S."/>
            <person name="Mohammad A.W."/>
            <person name="Gnirke A."/>
            <person name="Yurkov A.M."/>
            <person name="Nowrousian M."/>
            <person name="Sun S."/>
            <person name="Cuomo C.A."/>
            <person name="Heitman J."/>
        </authorList>
    </citation>
    <scope>NUCLEOTIDE SEQUENCE</scope>
    <source>
        <strain evidence="12">CBS 10117</strain>
    </source>
</reference>
<comment type="subcellular location">
    <subcellularLocation>
        <location evidence="1">Membrane</location>
        <topology evidence="1">Multi-pass membrane protein</topology>
    </subcellularLocation>
</comment>
<dbReference type="PROSITE" id="PS50850">
    <property type="entry name" value="MFS"/>
    <property type="match status" value="1"/>
</dbReference>
<feature type="transmembrane region" description="Helical" evidence="10">
    <location>
        <begin position="458"/>
        <end position="476"/>
    </location>
</feature>
<feature type="region of interest" description="Disordered" evidence="9">
    <location>
        <begin position="1"/>
        <end position="27"/>
    </location>
</feature>
<name>A0AAJ8KQ26_9TREE</name>
<dbReference type="FunFam" id="1.20.1250.20:FF:000474">
    <property type="entry name" value="Sugar transporter, putative"/>
    <property type="match status" value="1"/>
</dbReference>
<dbReference type="PROSITE" id="PS00217">
    <property type="entry name" value="SUGAR_TRANSPORT_2"/>
    <property type="match status" value="1"/>
</dbReference>
<dbReference type="RefSeq" id="XP_065824981.1">
    <property type="nucleotide sequence ID" value="XM_065968909.1"/>
</dbReference>
<keyword evidence="4 10" id="KW-0812">Transmembrane</keyword>
<dbReference type="GeneID" id="28968596"/>
<evidence type="ECO:0000256" key="9">
    <source>
        <dbReference type="SAM" id="MobiDB-lite"/>
    </source>
</evidence>
<dbReference type="EMBL" id="CP144534">
    <property type="protein sequence ID" value="WWC61540.1"/>
    <property type="molecule type" value="Genomic_DNA"/>
</dbReference>
<evidence type="ECO:0000256" key="7">
    <source>
        <dbReference type="ARBA" id="ARBA00049119"/>
    </source>
</evidence>
<evidence type="ECO:0000313" key="12">
    <source>
        <dbReference type="EMBL" id="WWC61540.1"/>
    </source>
</evidence>
<comment type="similarity">
    <text evidence="2 8">Belongs to the major facilitator superfamily. Sugar transporter (TC 2.A.1.1) family.</text>
</comment>
<feature type="transmembrane region" description="Helical" evidence="10">
    <location>
        <begin position="244"/>
        <end position="266"/>
    </location>
</feature>
<dbReference type="InterPro" id="IPR005829">
    <property type="entry name" value="Sugar_transporter_CS"/>
</dbReference>
<evidence type="ECO:0000256" key="10">
    <source>
        <dbReference type="SAM" id="Phobius"/>
    </source>
</evidence>
<feature type="compositionally biased region" description="Basic and acidic residues" evidence="9">
    <location>
        <begin position="1"/>
        <end position="14"/>
    </location>
</feature>
<feature type="transmembrane region" description="Helical" evidence="10">
    <location>
        <begin position="528"/>
        <end position="547"/>
    </location>
</feature>
<evidence type="ECO:0000256" key="5">
    <source>
        <dbReference type="ARBA" id="ARBA00022989"/>
    </source>
</evidence>
<dbReference type="Proteomes" id="UP000078595">
    <property type="component" value="Chromosome 5"/>
</dbReference>
<dbReference type="GO" id="GO:0015798">
    <property type="term" value="P:myo-inositol transport"/>
    <property type="evidence" value="ECO:0007669"/>
    <property type="project" value="UniProtKB-ARBA"/>
</dbReference>
<accession>A0AAJ8KQ26</accession>
<evidence type="ECO:0000256" key="2">
    <source>
        <dbReference type="ARBA" id="ARBA00010992"/>
    </source>
</evidence>
<dbReference type="InterPro" id="IPR050814">
    <property type="entry name" value="Myo-inositol_Transporter"/>
</dbReference>
<feature type="transmembrane region" description="Helical" evidence="10">
    <location>
        <begin position="272"/>
        <end position="295"/>
    </location>
</feature>
<evidence type="ECO:0000259" key="11">
    <source>
        <dbReference type="PROSITE" id="PS50850"/>
    </source>
</evidence>
<dbReference type="KEGG" id="kdj:28968596"/>
<feature type="transmembrane region" description="Helical" evidence="10">
    <location>
        <begin position="366"/>
        <end position="388"/>
    </location>
</feature>
<dbReference type="GO" id="GO:0016020">
    <property type="term" value="C:membrane"/>
    <property type="evidence" value="ECO:0007669"/>
    <property type="project" value="UniProtKB-SubCell"/>
</dbReference>
<dbReference type="Gene3D" id="1.20.1250.20">
    <property type="entry name" value="MFS general substrate transporter like domains"/>
    <property type="match status" value="1"/>
</dbReference>
<dbReference type="InterPro" id="IPR005828">
    <property type="entry name" value="MFS_sugar_transport-like"/>
</dbReference>
<dbReference type="GO" id="GO:0015791">
    <property type="term" value="P:polyol transmembrane transport"/>
    <property type="evidence" value="ECO:0007669"/>
    <property type="project" value="UniProtKB-ARBA"/>
</dbReference>
<dbReference type="PANTHER" id="PTHR48020">
    <property type="entry name" value="PROTON MYO-INOSITOL COTRANSPORTER"/>
    <property type="match status" value="1"/>
</dbReference>
<dbReference type="PRINTS" id="PR00171">
    <property type="entry name" value="SUGRTRNSPORT"/>
</dbReference>
<gene>
    <name evidence="12" type="ORF">I303_104124</name>
</gene>
<keyword evidence="13" id="KW-1185">Reference proteome</keyword>
<feature type="transmembrane region" description="Helical" evidence="10">
    <location>
        <begin position="211"/>
        <end position="232"/>
    </location>
</feature>
<evidence type="ECO:0000313" key="13">
    <source>
        <dbReference type="Proteomes" id="UP000078595"/>
    </source>
</evidence>
<organism evidence="12 13">
    <name type="scientific">Kwoniella dejecticola CBS 10117</name>
    <dbReference type="NCBI Taxonomy" id="1296121"/>
    <lineage>
        <taxon>Eukaryota</taxon>
        <taxon>Fungi</taxon>
        <taxon>Dikarya</taxon>
        <taxon>Basidiomycota</taxon>
        <taxon>Agaricomycotina</taxon>
        <taxon>Tremellomycetes</taxon>
        <taxon>Tremellales</taxon>
        <taxon>Cryptococcaceae</taxon>
        <taxon>Kwoniella</taxon>
    </lineage>
</organism>
<keyword evidence="5 10" id="KW-1133">Transmembrane helix</keyword>
<dbReference type="PANTHER" id="PTHR48020:SF4">
    <property type="entry name" value="SYMPORT, PUTATIVE (AFU_ORTHOLOGUE AFUA_3G11790)-RELATED"/>
    <property type="match status" value="1"/>
</dbReference>
<keyword evidence="6 10" id="KW-0472">Membrane</keyword>
<dbReference type="AlphaFoldDB" id="A0AAJ8KQ26"/>
<evidence type="ECO:0000256" key="4">
    <source>
        <dbReference type="ARBA" id="ARBA00022692"/>
    </source>
</evidence>
<protein>
    <recommendedName>
        <fullName evidence="11">Major facilitator superfamily (MFS) profile domain-containing protein</fullName>
    </recommendedName>
</protein>
<proteinExistence type="inferred from homology"/>
<reference evidence="12" key="1">
    <citation type="submission" date="2013-07" db="EMBL/GenBank/DDBJ databases">
        <authorList>
            <consortium name="The Broad Institute Genome Sequencing Platform"/>
            <person name="Cuomo C."/>
            <person name="Litvintseva A."/>
            <person name="Chen Y."/>
            <person name="Heitman J."/>
            <person name="Sun S."/>
            <person name="Springer D."/>
            <person name="Dromer F."/>
            <person name="Young S.K."/>
            <person name="Zeng Q."/>
            <person name="Gargeya S."/>
            <person name="Fitzgerald M."/>
            <person name="Abouelleil A."/>
            <person name="Alvarado L."/>
            <person name="Berlin A.M."/>
            <person name="Chapman S.B."/>
            <person name="Dewar J."/>
            <person name="Goldberg J."/>
            <person name="Griggs A."/>
            <person name="Gujja S."/>
            <person name="Hansen M."/>
            <person name="Howarth C."/>
            <person name="Imamovic A."/>
            <person name="Larimer J."/>
            <person name="McCowan C."/>
            <person name="Murphy C."/>
            <person name="Pearson M."/>
            <person name="Priest M."/>
            <person name="Roberts A."/>
            <person name="Saif S."/>
            <person name="Shea T."/>
            <person name="Sykes S."/>
            <person name="Wortman J."/>
            <person name="Nusbaum C."/>
            <person name="Birren B."/>
        </authorList>
    </citation>
    <scope>NUCLEOTIDE SEQUENCE</scope>
    <source>
        <strain evidence="12">CBS 10117</strain>
    </source>
</reference>
<dbReference type="Pfam" id="PF00083">
    <property type="entry name" value="Sugar_tr"/>
    <property type="match status" value="1"/>
</dbReference>
<dbReference type="InterPro" id="IPR020846">
    <property type="entry name" value="MFS_dom"/>
</dbReference>
<dbReference type="GO" id="GO:0022857">
    <property type="term" value="F:transmembrane transporter activity"/>
    <property type="evidence" value="ECO:0007669"/>
    <property type="project" value="InterPro"/>
</dbReference>
<feature type="transmembrane region" description="Helical" evidence="10">
    <location>
        <begin position="497"/>
        <end position="516"/>
    </location>
</feature>
<dbReference type="InterPro" id="IPR003663">
    <property type="entry name" value="Sugar/inositol_transpt"/>
</dbReference>